<evidence type="ECO:0000256" key="7">
    <source>
        <dbReference type="ARBA" id="ARBA00023077"/>
    </source>
</evidence>
<keyword evidence="17" id="KW-1185">Reference proteome</keyword>
<dbReference type="GO" id="GO:0009279">
    <property type="term" value="C:cell outer membrane"/>
    <property type="evidence" value="ECO:0007669"/>
    <property type="project" value="UniProtKB-SubCell"/>
</dbReference>
<dbReference type="PROSITE" id="PS52016">
    <property type="entry name" value="TONB_DEPENDENT_REC_3"/>
    <property type="match status" value="1"/>
</dbReference>
<dbReference type="Proteomes" id="UP001139095">
    <property type="component" value="Unassembled WGS sequence"/>
</dbReference>
<evidence type="ECO:0000313" key="16">
    <source>
        <dbReference type="EMBL" id="MCB5160636.1"/>
    </source>
</evidence>
<sequence length="667" mass="72676">MNNKLFFNLCLALPISTGAFAIETSNGANGDTPLTLDKISVLGEKIGNQSVTSISQEKIQNEQIESLSDLYRNETSVSVGGGSTSAQRVYVRGVESSNLNVTVDGASQGRNLFQHRGNSIGIDPSLLKAVDVSTHPSSDQGVGALGGSITYTTVDAQDLLEEDQTIGGSIKTGYESASDAQVISVNAFGVAGRHLGILAHVKEYDSENYNSGDGTEVKGTAEDNSSYFFKLNSVDLEDHQLSISFERNTNSGDYRYRAGDTAYNPNASLDYQEYQRETLAINHGYNPASNSLVNIKSNVFNNKIYLENFTSSSYTESSSVGGGVKNTSLFSLGSTENELSYGIDYIEETGENTGFGVKKGDDIRSTNLGLFIQEELFIGNAQISLGARYDSFDSKYGNTSLKGDEISPSINIDYEVVPNLNVFAGYGQAVRSTGVVPIQWLSSTTDTLAFNQNAKKDSYNTPLEPETSTRREIGASYKTTVDYATFQSANFKVTAFSTEIEDFIQQVGGEKMKPVSGFYNDDPITSEGYEATAQLSGKYLSTSLSYTKVDTTYKNGDDIGIIRRVGASTGDRYSWTTKWHNDDNRISLGYNIQYTDSIETNTFSRNSYITHGINSSWKPKKLKDLTLSLAVANLFDKNYVDQTTIGDDDTGTPEPGRNVKLSAKYIF</sequence>
<dbReference type="InterPro" id="IPR037066">
    <property type="entry name" value="Plug_dom_sf"/>
</dbReference>
<evidence type="ECO:0000256" key="6">
    <source>
        <dbReference type="ARBA" id="ARBA00022729"/>
    </source>
</evidence>
<dbReference type="InterPro" id="IPR039426">
    <property type="entry name" value="TonB-dep_rcpt-like"/>
</dbReference>
<comment type="similarity">
    <text evidence="2 10 12">Belongs to the TonB-dependent receptor family.</text>
</comment>
<evidence type="ECO:0000256" key="11">
    <source>
        <dbReference type="PROSITE-ProRule" id="PRU10144"/>
    </source>
</evidence>
<name>A0A9X1IM85_9GAMM</name>
<evidence type="ECO:0000259" key="14">
    <source>
        <dbReference type="Pfam" id="PF00593"/>
    </source>
</evidence>
<dbReference type="GO" id="GO:0044718">
    <property type="term" value="P:siderophore transmembrane transport"/>
    <property type="evidence" value="ECO:0007669"/>
    <property type="project" value="TreeGrafter"/>
</dbReference>
<dbReference type="InterPro" id="IPR000531">
    <property type="entry name" value="Beta-barrel_TonB"/>
</dbReference>
<dbReference type="Pfam" id="PF00593">
    <property type="entry name" value="TonB_dep_Rec_b-barrel"/>
    <property type="match status" value="1"/>
</dbReference>
<dbReference type="GO" id="GO:0015344">
    <property type="term" value="F:siderophore uptake transmembrane transporter activity"/>
    <property type="evidence" value="ECO:0007669"/>
    <property type="project" value="TreeGrafter"/>
</dbReference>
<evidence type="ECO:0000256" key="9">
    <source>
        <dbReference type="ARBA" id="ARBA00023237"/>
    </source>
</evidence>
<comment type="subcellular location">
    <subcellularLocation>
        <location evidence="1 10">Cell outer membrane</location>
        <topology evidence="1 10">Multi-pass membrane protein</topology>
    </subcellularLocation>
</comment>
<dbReference type="Gene3D" id="2.170.130.10">
    <property type="entry name" value="TonB-dependent receptor, plug domain"/>
    <property type="match status" value="1"/>
</dbReference>
<dbReference type="InterPro" id="IPR036942">
    <property type="entry name" value="Beta-barrel_TonB_sf"/>
</dbReference>
<protein>
    <submittedName>
        <fullName evidence="16">TonB-dependent receptor</fullName>
    </submittedName>
</protein>
<evidence type="ECO:0000313" key="17">
    <source>
        <dbReference type="Proteomes" id="UP001139095"/>
    </source>
</evidence>
<dbReference type="RefSeq" id="WP_226753013.1">
    <property type="nucleotide sequence ID" value="NZ_JAJATW010000001.1"/>
</dbReference>
<comment type="caution">
    <text evidence="16">The sequence shown here is derived from an EMBL/GenBank/DDBJ whole genome shotgun (WGS) entry which is preliminary data.</text>
</comment>
<evidence type="ECO:0000256" key="10">
    <source>
        <dbReference type="PROSITE-ProRule" id="PRU01360"/>
    </source>
</evidence>
<organism evidence="16 17">
    <name type="scientific">Marinomonas algarum</name>
    <dbReference type="NCBI Taxonomy" id="2883105"/>
    <lineage>
        <taxon>Bacteria</taxon>
        <taxon>Pseudomonadati</taxon>
        <taxon>Pseudomonadota</taxon>
        <taxon>Gammaproteobacteria</taxon>
        <taxon>Oceanospirillales</taxon>
        <taxon>Oceanospirillaceae</taxon>
        <taxon>Marinomonas</taxon>
    </lineage>
</organism>
<evidence type="ECO:0000256" key="4">
    <source>
        <dbReference type="ARBA" id="ARBA00022452"/>
    </source>
</evidence>
<dbReference type="AlphaFoldDB" id="A0A9X1IM85"/>
<dbReference type="InterPro" id="IPR012910">
    <property type="entry name" value="Plug_dom"/>
</dbReference>
<keyword evidence="4 10" id="KW-1134">Transmembrane beta strand</keyword>
<dbReference type="SUPFAM" id="SSF56935">
    <property type="entry name" value="Porins"/>
    <property type="match status" value="1"/>
</dbReference>
<evidence type="ECO:0000256" key="3">
    <source>
        <dbReference type="ARBA" id="ARBA00022448"/>
    </source>
</evidence>
<dbReference type="PROSITE" id="PS01156">
    <property type="entry name" value="TONB_DEPENDENT_REC_2"/>
    <property type="match status" value="1"/>
</dbReference>
<dbReference type="CDD" id="cd01347">
    <property type="entry name" value="ligand_gated_channel"/>
    <property type="match status" value="1"/>
</dbReference>
<evidence type="ECO:0000256" key="13">
    <source>
        <dbReference type="SAM" id="SignalP"/>
    </source>
</evidence>
<evidence type="ECO:0000256" key="8">
    <source>
        <dbReference type="ARBA" id="ARBA00023136"/>
    </source>
</evidence>
<feature type="chain" id="PRO_5040962935" evidence="13">
    <location>
        <begin position="22"/>
        <end position="667"/>
    </location>
</feature>
<keyword evidence="6 13" id="KW-0732">Signal</keyword>
<keyword evidence="3 10" id="KW-0813">Transport</keyword>
<keyword evidence="8 10" id="KW-0472">Membrane</keyword>
<evidence type="ECO:0000256" key="2">
    <source>
        <dbReference type="ARBA" id="ARBA00009810"/>
    </source>
</evidence>
<feature type="domain" description="TonB-dependent receptor-like beta-barrel" evidence="14">
    <location>
        <begin position="220"/>
        <end position="634"/>
    </location>
</feature>
<reference evidence="16" key="1">
    <citation type="submission" date="2021-10" db="EMBL/GenBank/DDBJ databases">
        <title>Marinomonas pontica sp. nov., isolated from the Black Sea.</title>
        <authorList>
            <person name="Zhao L.-H."/>
            <person name="Xue J.-H."/>
        </authorList>
    </citation>
    <scope>NUCLEOTIDE SEQUENCE</scope>
    <source>
        <strain evidence="16">E8</strain>
    </source>
</reference>
<accession>A0A9X1IM85</accession>
<dbReference type="PANTHER" id="PTHR30069:SF41">
    <property type="entry name" value="HEME_HEMOPEXIN UTILIZATION PROTEIN C"/>
    <property type="match status" value="1"/>
</dbReference>
<dbReference type="Pfam" id="PF07715">
    <property type="entry name" value="Plug"/>
    <property type="match status" value="1"/>
</dbReference>
<feature type="domain" description="TonB-dependent receptor plug" evidence="15">
    <location>
        <begin position="49"/>
        <end position="147"/>
    </location>
</feature>
<gene>
    <name evidence="16" type="ORF">LG368_01835</name>
</gene>
<evidence type="ECO:0000256" key="5">
    <source>
        <dbReference type="ARBA" id="ARBA00022692"/>
    </source>
</evidence>
<keyword evidence="9 10" id="KW-0998">Cell outer membrane</keyword>
<evidence type="ECO:0000256" key="1">
    <source>
        <dbReference type="ARBA" id="ARBA00004571"/>
    </source>
</evidence>
<dbReference type="InterPro" id="IPR010917">
    <property type="entry name" value="TonB_rcpt_CS"/>
</dbReference>
<proteinExistence type="inferred from homology"/>
<feature type="signal peptide" evidence="13">
    <location>
        <begin position="1"/>
        <end position="21"/>
    </location>
</feature>
<evidence type="ECO:0000256" key="12">
    <source>
        <dbReference type="RuleBase" id="RU003357"/>
    </source>
</evidence>
<dbReference type="PANTHER" id="PTHR30069">
    <property type="entry name" value="TONB-DEPENDENT OUTER MEMBRANE RECEPTOR"/>
    <property type="match status" value="1"/>
</dbReference>
<keyword evidence="16" id="KW-0675">Receptor</keyword>
<feature type="short sequence motif" description="TonB C-terminal box" evidence="11">
    <location>
        <begin position="650"/>
        <end position="667"/>
    </location>
</feature>
<dbReference type="EMBL" id="JAJATW010000001">
    <property type="protein sequence ID" value="MCB5160636.1"/>
    <property type="molecule type" value="Genomic_DNA"/>
</dbReference>
<keyword evidence="7 12" id="KW-0798">TonB box</keyword>
<keyword evidence="5 10" id="KW-0812">Transmembrane</keyword>
<dbReference type="Gene3D" id="2.40.170.20">
    <property type="entry name" value="TonB-dependent receptor, beta-barrel domain"/>
    <property type="match status" value="1"/>
</dbReference>
<evidence type="ECO:0000259" key="15">
    <source>
        <dbReference type="Pfam" id="PF07715"/>
    </source>
</evidence>